<dbReference type="InterPro" id="IPR001509">
    <property type="entry name" value="Epimerase_deHydtase"/>
</dbReference>
<reference evidence="2 3" key="1">
    <citation type="journal article" date="2013" name="Genome Announc.">
        <title>Draft Genome Sequence of a Benzothiophene-Desulfurizing Bacterium, Gordona terrae Strain C-6.</title>
        <authorList>
            <person name="Wang W."/>
            <person name="Ma T."/>
            <person name="Ren Y."/>
            <person name="Li G."/>
        </authorList>
    </citation>
    <scope>NUCLEOTIDE SEQUENCE [LARGE SCALE GENOMIC DNA]</scope>
    <source>
        <strain evidence="2 3">C-6</strain>
    </source>
</reference>
<dbReference type="PATRIC" id="fig|1316928.3.peg.2925"/>
<organism evidence="2 3">
    <name type="scientific">Gordonia terrae C-6</name>
    <dbReference type="NCBI Taxonomy" id="1316928"/>
    <lineage>
        <taxon>Bacteria</taxon>
        <taxon>Bacillati</taxon>
        <taxon>Actinomycetota</taxon>
        <taxon>Actinomycetes</taxon>
        <taxon>Mycobacteriales</taxon>
        <taxon>Gordoniaceae</taxon>
        <taxon>Gordonia</taxon>
    </lineage>
</organism>
<comment type="caution">
    <text evidence="2">The sequence shown here is derived from an EMBL/GenBank/DDBJ whole genome shotgun (WGS) entry which is preliminary data.</text>
</comment>
<dbReference type="Proteomes" id="UP000013569">
    <property type="component" value="Unassembled WGS sequence"/>
</dbReference>
<dbReference type="InterPro" id="IPR036291">
    <property type="entry name" value="NAD(P)-bd_dom_sf"/>
</dbReference>
<dbReference type="GO" id="GO:0005737">
    <property type="term" value="C:cytoplasm"/>
    <property type="evidence" value="ECO:0007669"/>
    <property type="project" value="TreeGrafter"/>
</dbReference>
<dbReference type="SUPFAM" id="SSF51735">
    <property type="entry name" value="NAD(P)-binding Rossmann-fold domains"/>
    <property type="match status" value="1"/>
</dbReference>
<dbReference type="Pfam" id="PF01370">
    <property type="entry name" value="Epimerase"/>
    <property type="match status" value="1"/>
</dbReference>
<dbReference type="PANTHER" id="PTHR48079">
    <property type="entry name" value="PROTEIN YEEZ"/>
    <property type="match status" value="1"/>
</dbReference>
<evidence type="ECO:0000313" key="2">
    <source>
        <dbReference type="EMBL" id="EON32021.1"/>
    </source>
</evidence>
<dbReference type="RefSeq" id="WP_010843307.1">
    <property type="nucleotide sequence ID" value="NZ_AQPW01000017.1"/>
</dbReference>
<dbReference type="OrthoDB" id="9787292at2"/>
<name>R7Y7K8_9ACTN</name>
<dbReference type="GO" id="GO:0004029">
    <property type="term" value="F:aldehyde dehydrogenase (NAD+) activity"/>
    <property type="evidence" value="ECO:0007669"/>
    <property type="project" value="TreeGrafter"/>
</dbReference>
<sequence>MRVFVTGGTGAIGGYAVPALVAAGHDVRALARSDVAAAALRAHGATPVRVSLFDRDGLAENFDGCAAVVNLASALPGTTSFIRESAWAECHRIRRDGSAAVVDAAIAAGVPRVLQASVAMIYADAGDRWIDEESPVDNYPIAVGNHAAEASARRFTGSGGVGVVLRFGLFYGIGAAHSEQLVALARRRIGFRAGRPGAYVSSIHLADAADAVVSALRTDSGTYNIVDDLPVTKRDHTAALAGAVGRHPVVTGPGRAALLLGERTTSLTRSLRVSNKRFRSDAGWRPHYASVWEGYAHMVRRPA</sequence>
<accession>R7Y7K8</accession>
<feature type="domain" description="NAD-dependent epimerase/dehydratase" evidence="1">
    <location>
        <begin position="3"/>
        <end position="225"/>
    </location>
</feature>
<gene>
    <name evidence="2" type="ORF">GTC6_14499</name>
</gene>
<evidence type="ECO:0000313" key="3">
    <source>
        <dbReference type="Proteomes" id="UP000013569"/>
    </source>
</evidence>
<dbReference type="AlphaFoldDB" id="R7Y7K8"/>
<dbReference type="PANTHER" id="PTHR48079:SF6">
    <property type="entry name" value="NAD(P)-BINDING DOMAIN-CONTAINING PROTEIN-RELATED"/>
    <property type="match status" value="1"/>
</dbReference>
<dbReference type="InterPro" id="IPR051783">
    <property type="entry name" value="NAD(P)-dependent_oxidoreduct"/>
</dbReference>
<dbReference type="EMBL" id="AQPW01000017">
    <property type="protein sequence ID" value="EON32021.1"/>
    <property type="molecule type" value="Genomic_DNA"/>
</dbReference>
<evidence type="ECO:0000259" key="1">
    <source>
        <dbReference type="Pfam" id="PF01370"/>
    </source>
</evidence>
<protein>
    <submittedName>
        <fullName evidence="2">Alcohol dehydrogenase</fullName>
    </submittedName>
</protein>
<proteinExistence type="predicted"/>
<dbReference type="Gene3D" id="3.40.50.720">
    <property type="entry name" value="NAD(P)-binding Rossmann-like Domain"/>
    <property type="match status" value="1"/>
</dbReference>